<organism evidence="1 2">
    <name type="scientific">Lactonifactor longoviformis DSM 17459</name>
    <dbReference type="NCBI Taxonomy" id="1122155"/>
    <lineage>
        <taxon>Bacteria</taxon>
        <taxon>Bacillati</taxon>
        <taxon>Bacillota</taxon>
        <taxon>Clostridia</taxon>
        <taxon>Eubacteriales</taxon>
        <taxon>Clostridiaceae</taxon>
        <taxon>Lactonifactor</taxon>
    </lineage>
</organism>
<protein>
    <submittedName>
        <fullName evidence="1">Uncharacterized protein</fullName>
    </submittedName>
</protein>
<evidence type="ECO:0000313" key="2">
    <source>
        <dbReference type="Proteomes" id="UP000184245"/>
    </source>
</evidence>
<keyword evidence="2" id="KW-1185">Reference proteome</keyword>
<dbReference type="EMBL" id="FQVI01000006">
    <property type="protein sequence ID" value="SHE79354.1"/>
    <property type="molecule type" value="Genomic_DNA"/>
</dbReference>
<name>A0A1M4WDR0_9CLOT</name>
<reference evidence="1 2" key="1">
    <citation type="submission" date="2016-11" db="EMBL/GenBank/DDBJ databases">
        <authorList>
            <person name="Jaros S."/>
            <person name="Januszkiewicz K."/>
            <person name="Wedrychowicz H."/>
        </authorList>
    </citation>
    <scope>NUCLEOTIDE SEQUENCE [LARGE SCALE GENOMIC DNA]</scope>
    <source>
        <strain evidence="1 2">DSM 17459</strain>
    </source>
</reference>
<evidence type="ECO:0000313" key="1">
    <source>
        <dbReference type="EMBL" id="SHE79354.1"/>
    </source>
</evidence>
<sequence>MNIFQIWWKELFGKDEGVCYNLHRMRLLKEVAYEKTGMALSAGSYSDAGRL</sequence>
<dbReference type="Proteomes" id="UP000184245">
    <property type="component" value="Unassembled WGS sequence"/>
</dbReference>
<accession>A0A1M4WDR0</accession>
<gene>
    <name evidence="1" type="ORF">SAMN02745158_01565</name>
</gene>
<proteinExistence type="predicted"/>
<dbReference type="AlphaFoldDB" id="A0A1M4WDR0"/>
<dbReference type="STRING" id="1122155.SAMN02745158_01565"/>